<dbReference type="InterPro" id="IPR036278">
    <property type="entry name" value="Sialidase_sf"/>
</dbReference>
<dbReference type="GO" id="GO:0006689">
    <property type="term" value="P:ganglioside catabolic process"/>
    <property type="evidence" value="ECO:0007669"/>
    <property type="project" value="TreeGrafter"/>
</dbReference>
<comment type="catalytic activity">
    <reaction evidence="1">
        <text>Hydrolysis of alpha-(2-&gt;3)-, alpha-(2-&gt;6)-, alpha-(2-&gt;8)- glycosidic linkages of terminal sialic acid residues in oligosaccharides, glycoproteins, glycolipids, colominic acid and synthetic substrates.</text>
        <dbReference type="EC" id="3.2.1.18"/>
    </reaction>
</comment>
<dbReference type="Proteomes" id="UP000594042">
    <property type="component" value="Chromosome"/>
</dbReference>
<dbReference type="Gene3D" id="2.60.40.1290">
    <property type="match status" value="1"/>
</dbReference>
<gene>
    <name evidence="5" type="ORF">Cop2CBH44_23460</name>
</gene>
<dbReference type="InterPro" id="IPR011040">
    <property type="entry name" value="Sialidase"/>
</dbReference>
<keyword evidence="6" id="KW-1185">Reference proteome</keyword>
<dbReference type="InterPro" id="IPR026856">
    <property type="entry name" value="Sialidase_fam"/>
</dbReference>
<evidence type="ECO:0000256" key="2">
    <source>
        <dbReference type="ARBA" id="ARBA00009348"/>
    </source>
</evidence>
<dbReference type="GO" id="GO:0005737">
    <property type="term" value="C:cytoplasm"/>
    <property type="evidence" value="ECO:0007669"/>
    <property type="project" value="TreeGrafter"/>
</dbReference>
<dbReference type="EMBL" id="AP023322">
    <property type="protein sequence ID" value="BCI63993.1"/>
    <property type="molecule type" value="Genomic_DNA"/>
</dbReference>
<sequence>MGNISTFIQKLSIILLGGYIAFNSMIQAQVQNLYPNPPDKIISTIVQQGTVMTGIGNIDVPLLRTTIIVSGSNDNETLKEIRGKLVNTSNFNDIKRIKAYLAPDTYDLNTQNATLLGNTTVNSTGNFNIKLNNLCHLDNGNHYIWITADISDTAKEGNTVDLQINSYLRENGNTIYENNGNPEYFATIFLSESVVFHPGDNSSRYYRIPAITTAKDGSIVAVCDRRWNSETDLPNNIDIVTRRSTDNGKTWSEPTTIAGTLGKGGNYGHGDPAIVTCQNGDIIVLITAKNGFWDGTPDKPALIKKIVSHDNGITWDTPVDITSQIYGPNCLNPVTRQWKSLFISSGAFIQTRSGRLIAAMLVRDEGKGKHNYLLYSDDNGISWKVITEKAIHNGDEAKIIEQNNGNILISSRNPGNRLMNISNSNGTGWATQWKNNDIWGASCNGDMILYTSTIDGYNKNRLLHSIPWAEDRRNVSVLISYDEGKTWGYRKTICSKNSAYSALNILPDGTIGCLIEDQSIAGGYSMRFVCFSLEWLTDNTDTYTPSLICSKSYQ</sequence>
<dbReference type="CDD" id="cd15482">
    <property type="entry name" value="Sialidase_non-viral"/>
    <property type="match status" value="1"/>
</dbReference>
<dbReference type="Gene3D" id="2.120.10.10">
    <property type="match status" value="1"/>
</dbReference>
<comment type="similarity">
    <text evidence="2">Belongs to the glycosyl hydrolase 33 family.</text>
</comment>
<dbReference type="PANTHER" id="PTHR10628:SF30">
    <property type="entry name" value="EXO-ALPHA-SIALIDASE"/>
    <property type="match status" value="1"/>
</dbReference>
<organism evidence="5 6">
    <name type="scientific">Coprobacter secundus subsp. similis</name>
    <dbReference type="NCBI Taxonomy" id="2751153"/>
    <lineage>
        <taxon>Bacteria</taxon>
        <taxon>Pseudomonadati</taxon>
        <taxon>Bacteroidota</taxon>
        <taxon>Bacteroidia</taxon>
        <taxon>Bacteroidales</taxon>
        <taxon>Barnesiellaceae</taxon>
        <taxon>Coprobacter</taxon>
    </lineage>
</organism>
<accession>A0A7G1HY79</accession>
<dbReference type="Pfam" id="PF13088">
    <property type="entry name" value="BNR_2"/>
    <property type="match status" value="1"/>
</dbReference>
<evidence type="ECO:0000256" key="3">
    <source>
        <dbReference type="ARBA" id="ARBA00012733"/>
    </source>
</evidence>
<reference evidence="6" key="1">
    <citation type="submission" date="2020-07" db="EMBL/GenBank/DDBJ databases">
        <title>Complete genome sequencing of Coprobacter sp. strain 2CBH44.</title>
        <authorList>
            <person name="Sakamoto M."/>
            <person name="Murakami T."/>
            <person name="Mori H."/>
        </authorList>
    </citation>
    <scope>NUCLEOTIDE SEQUENCE [LARGE SCALE GENOMIC DNA]</scope>
    <source>
        <strain evidence="6">2CBH44</strain>
    </source>
</reference>
<dbReference type="GO" id="GO:0016020">
    <property type="term" value="C:membrane"/>
    <property type="evidence" value="ECO:0007669"/>
    <property type="project" value="TreeGrafter"/>
</dbReference>
<feature type="domain" description="Sialidase" evidence="4">
    <location>
        <begin position="237"/>
        <end position="512"/>
    </location>
</feature>
<proteinExistence type="inferred from homology"/>
<name>A0A7G1HY79_9BACT</name>
<dbReference type="GO" id="GO:0004308">
    <property type="term" value="F:exo-alpha-sialidase activity"/>
    <property type="evidence" value="ECO:0007669"/>
    <property type="project" value="UniProtKB-EC"/>
</dbReference>
<evidence type="ECO:0000259" key="4">
    <source>
        <dbReference type="Pfam" id="PF13088"/>
    </source>
</evidence>
<evidence type="ECO:0000313" key="5">
    <source>
        <dbReference type="EMBL" id="BCI63993.1"/>
    </source>
</evidence>
<dbReference type="PANTHER" id="PTHR10628">
    <property type="entry name" value="SIALIDASE"/>
    <property type="match status" value="1"/>
</dbReference>
<dbReference type="SUPFAM" id="SSF50939">
    <property type="entry name" value="Sialidases"/>
    <property type="match status" value="1"/>
</dbReference>
<dbReference type="RefSeq" id="WP_021931640.1">
    <property type="nucleotide sequence ID" value="NZ_AP023322.1"/>
</dbReference>
<evidence type="ECO:0000313" key="6">
    <source>
        <dbReference type="Proteomes" id="UP000594042"/>
    </source>
</evidence>
<evidence type="ECO:0000256" key="1">
    <source>
        <dbReference type="ARBA" id="ARBA00000427"/>
    </source>
</evidence>
<dbReference type="EC" id="3.2.1.18" evidence="3"/>
<dbReference type="GO" id="GO:0009313">
    <property type="term" value="P:oligosaccharide catabolic process"/>
    <property type="evidence" value="ECO:0007669"/>
    <property type="project" value="TreeGrafter"/>
</dbReference>
<protein>
    <recommendedName>
        <fullName evidence="3">exo-alpha-sialidase</fullName>
        <ecNumber evidence="3">3.2.1.18</ecNumber>
    </recommendedName>
</protein>
<dbReference type="AlphaFoldDB" id="A0A7G1HY79"/>
<dbReference type="KEGG" id="copr:Cop2CBH44_23460"/>